<dbReference type="InterPro" id="IPR036779">
    <property type="entry name" value="LysM_dom_sf"/>
</dbReference>
<accession>A0ABY6PHW2</accession>
<evidence type="ECO:0000256" key="1">
    <source>
        <dbReference type="SAM" id="MobiDB-lite"/>
    </source>
</evidence>
<feature type="region of interest" description="Disordered" evidence="1">
    <location>
        <begin position="145"/>
        <end position="164"/>
    </location>
</feature>
<dbReference type="PANTHER" id="PTHR34700">
    <property type="entry name" value="POTASSIUM BINDING PROTEIN KBP"/>
    <property type="match status" value="1"/>
</dbReference>
<feature type="transmembrane region" description="Helical" evidence="2">
    <location>
        <begin position="342"/>
        <end position="363"/>
    </location>
</feature>
<dbReference type="InterPro" id="IPR018392">
    <property type="entry name" value="LysM"/>
</dbReference>
<proteinExistence type="predicted"/>
<feature type="compositionally biased region" description="Low complexity" evidence="1">
    <location>
        <begin position="282"/>
        <end position="321"/>
    </location>
</feature>
<evidence type="ECO:0000256" key="2">
    <source>
        <dbReference type="SAM" id="Phobius"/>
    </source>
</evidence>
<dbReference type="Gene3D" id="3.10.350.10">
    <property type="entry name" value="LysM domain"/>
    <property type="match status" value="1"/>
</dbReference>
<feature type="compositionally biased region" description="Polar residues" evidence="1">
    <location>
        <begin position="261"/>
        <end position="271"/>
    </location>
</feature>
<dbReference type="PANTHER" id="PTHR34700:SF4">
    <property type="entry name" value="PHAGE-LIKE ELEMENT PBSX PROTEIN XKDP"/>
    <property type="match status" value="1"/>
</dbReference>
<dbReference type="Pfam" id="PF01476">
    <property type="entry name" value="LysM"/>
    <property type="match status" value="1"/>
</dbReference>
<feature type="domain" description="LysM" evidence="3">
    <location>
        <begin position="204"/>
        <end position="260"/>
    </location>
</feature>
<keyword evidence="2" id="KW-0472">Membrane</keyword>
<name>A0ABY6PHW2_9ACTN</name>
<feature type="transmembrane region" description="Helical" evidence="2">
    <location>
        <begin position="115"/>
        <end position="135"/>
    </location>
</feature>
<dbReference type="SUPFAM" id="SSF54106">
    <property type="entry name" value="LysM domain"/>
    <property type="match status" value="1"/>
</dbReference>
<feature type="transmembrane region" description="Helical" evidence="2">
    <location>
        <begin position="72"/>
        <end position="94"/>
    </location>
</feature>
<organism evidence="4 5">
    <name type="scientific">Streptomyces endophytica</name>
    <dbReference type="NCBI Taxonomy" id="2991496"/>
    <lineage>
        <taxon>Bacteria</taxon>
        <taxon>Bacillati</taxon>
        <taxon>Actinomycetota</taxon>
        <taxon>Actinomycetes</taxon>
        <taxon>Kitasatosporales</taxon>
        <taxon>Streptomycetaceae</taxon>
        <taxon>Streptomyces</taxon>
    </lineage>
</organism>
<evidence type="ECO:0000259" key="3">
    <source>
        <dbReference type="PROSITE" id="PS51782"/>
    </source>
</evidence>
<dbReference type="InterPro" id="IPR052196">
    <property type="entry name" value="Bact_Kbp"/>
</dbReference>
<evidence type="ECO:0000313" key="4">
    <source>
        <dbReference type="EMBL" id="UZJ33478.1"/>
    </source>
</evidence>
<gene>
    <name evidence="4" type="ORF">OJ254_28390</name>
</gene>
<sequence length="467" mass="49952">MTHHVALRERLTAAVTALSTLAVTLALLVGMPSVLWHAAHIPWPDNVHSWHELGERLSQPVSDPLVIDMLAVAGWVCWAAFAFTVVREICWYAAHLPQLLHDRRAHHDHMATLSLKSSLAALCIGTLAVALLSLWRPTTASAQQPSWAHTVRPPTAVTAPLDPSTGQNVAARVTAAPRFAEDTEASVHLSHSEREAGAAATRHFEYVVKEGDTLWDVAHAHLGDALKWPRIYALNKDRVQPDGSLLTDPDLLKPGWQLTIPVSEQPTSRPSNHGPARPAAPPTESQTSSAPPASARPAPDQTPSASQQSAHTHTHTQTQTHARPRLDGNGADRKVNMDRGPAAIGFGEASLIGITAAAGLLAARRYWYLHQRRTRRPDDEATAPALSPLVDKAAQAAQAATQPRRPHDPEALVIRRTPPQQPLSPGTVTIGVDDNAEVPLDVLAIAGGCTWTGPGPKAPPAPCSPAS</sequence>
<feature type="compositionally biased region" description="Basic and acidic residues" evidence="1">
    <location>
        <begin position="324"/>
        <end position="336"/>
    </location>
</feature>
<reference evidence="4" key="1">
    <citation type="submission" date="2022-11" db="EMBL/GenBank/DDBJ databases">
        <title>Identification and genomic analyses of a novel endophytic actinobacterium Streptomyces endophytica sp. nov. with potential for biocontrol of Yam anthracnose.</title>
        <authorList>
            <person name="Huang X."/>
        </authorList>
    </citation>
    <scope>NUCLEOTIDE SEQUENCE</scope>
    <source>
        <strain evidence="4">HNM0140</strain>
    </source>
</reference>
<dbReference type="Proteomes" id="UP001164959">
    <property type="component" value="Chromosome"/>
</dbReference>
<feature type="transmembrane region" description="Helical" evidence="2">
    <location>
        <begin position="12"/>
        <end position="36"/>
    </location>
</feature>
<dbReference type="EMBL" id="CP110636">
    <property type="protein sequence ID" value="UZJ33478.1"/>
    <property type="molecule type" value="Genomic_DNA"/>
</dbReference>
<keyword evidence="2" id="KW-0812">Transmembrane</keyword>
<protein>
    <submittedName>
        <fullName evidence="4">LysM peptidoglycan-binding domain-containing protein</fullName>
    </submittedName>
</protein>
<dbReference type="PROSITE" id="PS51782">
    <property type="entry name" value="LYSM"/>
    <property type="match status" value="1"/>
</dbReference>
<evidence type="ECO:0000313" key="5">
    <source>
        <dbReference type="Proteomes" id="UP001164959"/>
    </source>
</evidence>
<feature type="region of interest" description="Disordered" evidence="1">
    <location>
        <begin position="261"/>
        <end position="336"/>
    </location>
</feature>
<dbReference type="RefSeq" id="WP_265364655.1">
    <property type="nucleotide sequence ID" value="NZ_CP110636.1"/>
</dbReference>
<keyword evidence="5" id="KW-1185">Reference proteome</keyword>
<keyword evidence="2" id="KW-1133">Transmembrane helix</keyword>
<dbReference type="CDD" id="cd00118">
    <property type="entry name" value="LysM"/>
    <property type="match status" value="1"/>
</dbReference>
<dbReference type="SMART" id="SM00257">
    <property type="entry name" value="LysM"/>
    <property type="match status" value="1"/>
</dbReference>